<proteinExistence type="predicted"/>
<keyword evidence="1" id="KW-0808">Transferase</keyword>
<sequence length="405" mass="44252">METAQRQLTPGALTGVKVIDLTRVFAGPFSSQILGDLGADVIKVERYGRGDESRDYGVDDGEVKPGSPFLTHNRNKRSISLDLKSPDGKKILIDLIRDADVLLHNFRPGVMERLGLAYKDLSEINPRLVFASISGFGHTGSMSKRAANDLSIQSFSGLLSITGHPGGPPTRNPASVADLTAGMFATMGIMAALFYRERTGLGQEVSTSMLGGQLAFLNHFLTDFWMNGRLPEKWGTANRLGLPNEAFPTSDGWVCITSANDDMWKRCASGLGMPEISDDPRFNLLKSRYANRAELVRLVSNATQKMTTDECVRAMELANVPCVPVNTISDIANHEIIEESNATVDMVVEGDRVAKLVQTPLWLSATPVSARLSPPRLGEHTDEILQEIGYKPEQITQLRNGQVIQ</sequence>
<feature type="region of interest" description="Disordered" evidence="2">
    <location>
        <begin position="51"/>
        <end position="71"/>
    </location>
</feature>
<evidence type="ECO:0000256" key="1">
    <source>
        <dbReference type="ARBA" id="ARBA00022679"/>
    </source>
</evidence>
<dbReference type="InterPro" id="IPR003673">
    <property type="entry name" value="CoA-Trfase_fam_III"/>
</dbReference>
<dbReference type="PANTHER" id="PTHR48207">
    <property type="entry name" value="SUCCINATE--HYDROXYMETHYLGLUTARATE COA-TRANSFERASE"/>
    <property type="match status" value="1"/>
</dbReference>
<dbReference type="PANTHER" id="PTHR48207:SF3">
    <property type="entry name" value="SUCCINATE--HYDROXYMETHYLGLUTARATE COA-TRANSFERASE"/>
    <property type="match status" value="1"/>
</dbReference>
<name>A0A6J6TUC5_9ZZZZ</name>
<organism evidence="3">
    <name type="scientific">freshwater metagenome</name>
    <dbReference type="NCBI Taxonomy" id="449393"/>
    <lineage>
        <taxon>unclassified sequences</taxon>
        <taxon>metagenomes</taxon>
        <taxon>ecological metagenomes</taxon>
    </lineage>
</organism>
<dbReference type="InterPro" id="IPR044855">
    <property type="entry name" value="CoA-Trfase_III_dom3_sf"/>
</dbReference>
<dbReference type="SUPFAM" id="SSF89796">
    <property type="entry name" value="CoA-transferase family III (CaiB/BaiF)"/>
    <property type="match status" value="1"/>
</dbReference>
<dbReference type="AlphaFoldDB" id="A0A6J6TUC5"/>
<dbReference type="Pfam" id="PF02515">
    <property type="entry name" value="CoA_transf_3"/>
    <property type="match status" value="1"/>
</dbReference>
<dbReference type="Gene3D" id="3.30.1540.10">
    <property type="entry name" value="formyl-coa transferase, domain 3"/>
    <property type="match status" value="1"/>
</dbReference>
<gene>
    <name evidence="3" type="ORF">UFOPK2837_00558</name>
</gene>
<dbReference type="InterPro" id="IPR023606">
    <property type="entry name" value="CoA-Trfase_III_dom_1_sf"/>
</dbReference>
<evidence type="ECO:0000256" key="2">
    <source>
        <dbReference type="SAM" id="MobiDB-lite"/>
    </source>
</evidence>
<accession>A0A6J6TUC5</accession>
<protein>
    <submittedName>
        <fullName evidence="3">Unannotated protein</fullName>
    </submittedName>
</protein>
<dbReference type="GO" id="GO:0008410">
    <property type="term" value="F:CoA-transferase activity"/>
    <property type="evidence" value="ECO:0007669"/>
    <property type="project" value="TreeGrafter"/>
</dbReference>
<reference evidence="3" key="1">
    <citation type="submission" date="2020-05" db="EMBL/GenBank/DDBJ databases">
        <authorList>
            <person name="Chiriac C."/>
            <person name="Salcher M."/>
            <person name="Ghai R."/>
            <person name="Kavagutti S V."/>
        </authorList>
    </citation>
    <scope>NUCLEOTIDE SEQUENCE</scope>
</reference>
<feature type="compositionally biased region" description="Basic and acidic residues" evidence="2">
    <location>
        <begin position="51"/>
        <end position="63"/>
    </location>
</feature>
<dbReference type="InterPro" id="IPR050483">
    <property type="entry name" value="CoA-transferase_III_domain"/>
</dbReference>
<dbReference type="Gene3D" id="3.40.50.10540">
    <property type="entry name" value="Crotonobetainyl-coa:carnitine coa-transferase, domain 1"/>
    <property type="match status" value="1"/>
</dbReference>
<dbReference type="EMBL" id="CAEZZF010000034">
    <property type="protein sequence ID" value="CAB4750324.1"/>
    <property type="molecule type" value="Genomic_DNA"/>
</dbReference>
<evidence type="ECO:0000313" key="3">
    <source>
        <dbReference type="EMBL" id="CAB4750324.1"/>
    </source>
</evidence>